<dbReference type="Proteomes" id="UP001162156">
    <property type="component" value="Unassembled WGS sequence"/>
</dbReference>
<evidence type="ECO:0000256" key="1">
    <source>
        <dbReference type="SAM" id="MobiDB-lite"/>
    </source>
</evidence>
<dbReference type="SUPFAM" id="SSF50630">
    <property type="entry name" value="Acid proteases"/>
    <property type="match status" value="1"/>
</dbReference>
<dbReference type="InterPro" id="IPR021109">
    <property type="entry name" value="Peptidase_aspartic_dom_sf"/>
</dbReference>
<proteinExistence type="predicted"/>
<evidence type="ECO:0008006" key="4">
    <source>
        <dbReference type="Google" id="ProtNLM"/>
    </source>
</evidence>
<accession>A0AAV8WR50</accession>
<comment type="caution">
    <text evidence="2">The sequence shown here is derived from an EMBL/GenBank/DDBJ whole genome shotgun (WGS) entry which is preliminary data.</text>
</comment>
<protein>
    <recommendedName>
        <fullName evidence="4">Gag-pol polyprotein</fullName>
    </recommendedName>
</protein>
<evidence type="ECO:0000313" key="3">
    <source>
        <dbReference type="Proteomes" id="UP001162156"/>
    </source>
</evidence>
<gene>
    <name evidence="2" type="ORF">NQ314_018784</name>
</gene>
<organism evidence="2 3">
    <name type="scientific">Rhamnusium bicolor</name>
    <dbReference type="NCBI Taxonomy" id="1586634"/>
    <lineage>
        <taxon>Eukaryota</taxon>
        <taxon>Metazoa</taxon>
        <taxon>Ecdysozoa</taxon>
        <taxon>Arthropoda</taxon>
        <taxon>Hexapoda</taxon>
        <taxon>Insecta</taxon>
        <taxon>Pterygota</taxon>
        <taxon>Neoptera</taxon>
        <taxon>Endopterygota</taxon>
        <taxon>Coleoptera</taxon>
        <taxon>Polyphaga</taxon>
        <taxon>Cucujiformia</taxon>
        <taxon>Chrysomeloidea</taxon>
        <taxon>Cerambycidae</taxon>
        <taxon>Lepturinae</taxon>
        <taxon>Rhagiini</taxon>
        <taxon>Rhamnusium</taxon>
    </lineage>
</organism>
<dbReference type="Gene3D" id="2.40.70.10">
    <property type="entry name" value="Acid Proteases"/>
    <property type="match status" value="1"/>
</dbReference>
<evidence type="ECO:0000313" key="2">
    <source>
        <dbReference type="EMBL" id="KAJ8928625.1"/>
    </source>
</evidence>
<keyword evidence="3" id="KW-1185">Reference proteome</keyword>
<feature type="compositionally biased region" description="Basic and acidic residues" evidence="1">
    <location>
        <begin position="8"/>
        <end position="21"/>
    </location>
</feature>
<name>A0AAV8WR50_9CUCU</name>
<reference evidence="2" key="1">
    <citation type="journal article" date="2023" name="Insect Mol. Biol.">
        <title>Genome sequencing provides insights into the evolution of gene families encoding plant cell wall-degrading enzymes in longhorned beetles.</title>
        <authorList>
            <person name="Shin N.R."/>
            <person name="Okamura Y."/>
            <person name="Kirsch R."/>
            <person name="Pauchet Y."/>
        </authorList>
    </citation>
    <scope>NUCLEOTIDE SEQUENCE</scope>
    <source>
        <strain evidence="2">RBIC_L_NR</strain>
    </source>
</reference>
<dbReference type="EMBL" id="JANEYF010005308">
    <property type="protein sequence ID" value="KAJ8928625.1"/>
    <property type="molecule type" value="Genomic_DNA"/>
</dbReference>
<sequence length="259" mass="28704">MSENGKLNGDRTDTRQVRSRDLTASVDTAAARPDNRPHVKVQMFGRTFSALVDTGAVRSYLGDRIKEVCDQLHIAADDVTVPAAQLANGRLATVTRAYRIDFLIGEDSFSECLFHLRNLSSDLVLGMDILSQYRFQINPSAGTVLLNDRPISEPLAAPSSPLGGISLTLSQPEEEQLARFLATELPSFQDVQGTTHLKPTAAAPYPEEYSATTTSLLRKPSPYPKEFNASCYRSLWRRIPPTPRNKEFHLFGKEVQLRG</sequence>
<feature type="region of interest" description="Disordered" evidence="1">
    <location>
        <begin position="1"/>
        <end position="31"/>
    </location>
</feature>
<dbReference type="AlphaFoldDB" id="A0AAV8WR50"/>